<name>A0ABX6F0F2_KLUMA</name>
<protein>
    <submittedName>
        <fullName evidence="4">YMR031C</fullName>
    </submittedName>
</protein>
<feature type="region of interest" description="Disordered" evidence="3">
    <location>
        <begin position="129"/>
        <end position="179"/>
    </location>
</feature>
<organism evidence="4 5">
    <name type="scientific">Kluyveromyces marxianus</name>
    <name type="common">Yeast</name>
    <name type="synonym">Candida kefyr</name>
    <dbReference type="NCBI Taxonomy" id="4911"/>
    <lineage>
        <taxon>Eukaryota</taxon>
        <taxon>Fungi</taxon>
        <taxon>Dikarya</taxon>
        <taxon>Ascomycota</taxon>
        <taxon>Saccharomycotina</taxon>
        <taxon>Saccharomycetes</taxon>
        <taxon>Saccharomycetales</taxon>
        <taxon>Saccharomycetaceae</taxon>
        <taxon>Kluyveromyces</taxon>
    </lineage>
</organism>
<proteinExistence type="inferred from homology"/>
<gene>
    <name evidence="4" type="primary">EIS1</name>
    <name evidence="4" type="ORF">FIM1_5046</name>
</gene>
<feature type="compositionally biased region" description="Low complexity" evidence="3">
    <location>
        <begin position="751"/>
        <end position="766"/>
    </location>
</feature>
<evidence type="ECO:0000256" key="2">
    <source>
        <dbReference type="SAM" id="Coils"/>
    </source>
</evidence>
<feature type="region of interest" description="Disordered" evidence="3">
    <location>
        <begin position="693"/>
        <end position="714"/>
    </location>
</feature>
<feature type="region of interest" description="Disordered" evidence="3">
    <location>
        <begin position="1"/>
        <end position="30"/>
    </location>
</feature>
<feature type="compositionally biased region" description="Polar residues" evidence="3">
    <location>
        <begin position="794"/>
        <end position="803"/>
    </location>
</feature>
<feature type="coiled-coil region" evidence="2">
    <location>
        <begin position="456"/>
        <end position="658"/>
    </location>
</feature>
<evidence type="ECO:0000313" key="4">
    <source>
        <dbReference type="EMBL" id="QGN17837.1"/>
    </source>
</evidence>
<accession>A0ABX6F0F2</accession>
<keyword evidence="5" id="KW-1185">Reference proteome</keyword>
<evidence type="ECO:0000256" key="1">
    <source>
        <dbReference type="ARBA" id="ARBA00008528"/>
    </source>
</evidence>
<evidence type="ECO:0000313" key="5">
    <source>
        <dbReference type="Proteomes" id="UP000422736"/>
    </source>
</evidence>
<feature type="region of interest" description="Disordered" evidence="3">
    <location>
        <begin position="746"/>
        <end position="827"/>
    </location>
</feature>
<evidence type="ECO:0000256" key="3">
    <source>
        <dbReference type="SAM" id="MobiDB-lite"/>
    </source>
</evidence>
<dbReference type="Pfam" id="PF12757">
    <property type="entry name" value="Eisosome1"/>
    <property type="match status" value="1"/>
</dbReference>
<dbReference type="Proteomes" id="UP000422736">
    <property type="component" value="Chromosome 8"/>
</dbReference>
<feature type="compositionally biased region" description="Low complexity" evidence="3">
    <location>
        <begin position="693"/>
        <end position="709"/>
    </location>
</feature>
<sequence>MSLVSAIPGDEASEESGSEQHASVYQRSGKPLSREALYRAKLKYGVYQSPAQGLKAGVVDSKQASDAAANIANKNKTTIEAYKRLLNPNASKAASALSASVIGEQKSAPVQQNDVPSVAASSAAVAAPKKVSSRASSHVGPAPNLGVGRSRASSNAAASATATASLTANSPAPITQSPTSKMNFTKVLAGAERNAAEMVHNRINPDKVTYVKGISDRNVGKAADASFSLTSDFVSRLPTKLDYVEAAEKESHSVEWAQKAVAALKDFNPDDVTDPHWREREEQRNKLIKSLSSEAVLNKARYNAQQRLDTIDRETSYKAIFRNDEYNRAAVAVAQENLKKTRSADAVTANKVNLGGGLWLAPGDIDNIAKGLIAPVLDEVDQRTGAQRAMDADIAKRDQEYRVQYAEWVNIQTEKHTNDTLLQAKAFERRNKEAADLEAVLNKKYADLCTKKDAEVLEMEKLLESKKAELVKLKEDLEEELRKEDERNAAECAELERNNQLDLENSTREQEELLAPFKAELAAAEQYHEDLKSQKADIEKNIEELRASIEAHKQHVEELNVTIAEHEQKLQAEGEELNNLADSHQVLKEDLDTNYVAVLEKSKEEAKISSEEARLKQLEVDALINERQTELSNTEIQLKKEKLNLIDALKEVAEVKNEGQIDEEKAKAFLGTTSSEFVASQQKKEVKPVATAAIPEQTTAPAPTAAPAAKETHEDDKVLNGVGFIPLKSKKGLVQRGNSIKKFFGIKKSSHSSAASPAEKPEAAASTEKQEPVPAEQPTVAEQPAATELEPTFSGFSQGSVENRPTDESDDAINKKENRKSLFKEVF</sequence>
<dbReference type="InterPro" id="IPR024527">
    <property type="entry name" value="Eisosome1"/>
</dbReference>
<reference evidence="4 5" key="1">
    <citation type="submission" date="2016-03" db="EMBL/GenBank/DDBJ databases">
        <title>How can Kluyveromyces marxianus grow so fast - potential evolutionary course in Saccharomyces Complex revealed by comparative genomics.</title>
        <authorList>
            <person name="Mo W."/>
            <person name="Lu W."/>
            <person name="Yang X."/>
            <person name="Qi J."/>
            <person name="Lv H."/>
        </authorList>
    </citation>
    <scope>NUCLEOTIDE SEQUENCE [LARGE SCALE GENOMIC DNA]</scope>
    <source>
        <strain evidence="4 5">FIM1</strain>
    </source>
</reference>
<dbReference type="PANTHER" id="PTHR28298">
    <property type="entry name" value="EISOSOME PROTEIN 1"/>
    <property type="match status" value="1"/>
</dbReference>
<keyword evidence="2" id="KW-0175">Coiled coil</keyword>
<feature type="compositionally biased region" description="Low complexity" evidence="3">
    <location>
        <begin position="149"/>
        <end position="173"/>
    </location>
</feature>
<comment type="similarity">
    <text evidence="1">Belongs to the EIS1 family.</text>
</comment>
<feature type="compositionally biased region" description="Basic and acidic residues" evidence="3">
    <location>
        <begin position="804"/>
        <end position="827"/>
    </location>
</feature>
<dbReference type="PANTHER" id="PTHR28298:SF1">
    <property type="entry name" value="EISOSOME PROTEIN 1"/>
    <property type="match status" value="1"/>
</dbReference>
<dbReference type="EMBL" id="CP015060">
    <property type="protein sequence ID" value="QGN17837.1"/>
    <property type="molecule type" value="Genomic_DNA"/>
</dbReference>